<proteinExistence type="predicted"/>
<dbReference type="GO" id="GO:0005829">
    <property type="term" value="C:cytosol"/>
    <property type="evidence" value="ECO:0007669"/>
    <property type="project" value="TreeGrafter"/>
</dbReference>
<dbReference type="STRING" id="688867.SAMN05660236_2602"/>
<dbReference type="EMBL" id="FUZU01000002">
    <property type="protein sequence ID" value="SKC71440.1"/>
    <property type="molecule type" value="Genomic_DNA"/>
</dbReference>
<feature type="domain" description="Gcp-like" evidence="1">
    <location>
        <begin position="34"/>
        <end position="146"/>
    </location>
</feature>
<dbReference type="SUPFAM" id="SSF53067">
    <property type="entry name" value="Actin-like ATPase domain"/>
    <property type="match status" value="2"/>
</dbReference>
<evidence type="ECO:0000313" key="2">
    <source>
        <dbReference type="EMBL" id="SKC71440.1"/>
    </source>
</evidence>
<evidence type="ECO:0000259" key="1">
    <source>
        <dbReference type="Pfam" id="PF00814"/>
    </source>
</evidence>
<dbReference type="Pfam" id="PF00814">
    <property type="entry name" value="TsaD"/>
    <property type="match status" value="1"/>
</dbReference>
<dbReference type="InterPro" id="IPR022496">
    <property type="entry name" value="T6A_TsaB"/>
</dbReference>
<dbReference type="OrthoDB" id="9784166at2"/>
<dbReference type="Gene3D" id="3.30.420.40">
    <property type="match status" value="2"/>
</dbReference>
<dbReference type="InterPro" id="IPR000905">
    <property type="entry name" value="Gcp-like_dom"/>
</dbReference>
<dbReference type="GO" id="GO:0002949">
    <property type="term" value="P:tRNA threonylcarbamoyladenosine modification"/>
    <property type="evidence" value="ECO:0007669"/>
    <property type="project" value="InterPro"/>
</dbReference>
<dbReference type="InterPro" id="IPR043129">
    <property type="entry name" value="ATPase_NBD"/>
</dbReference>
<accession>A0A1T5L6A4</accession>
<dbReference type="AlphaFoldDB" id="A0A1T5L6A4"/>
<dbReference type="PANTHER" id="PTHR11735:SF11">
    <property type="entry name" value="TRNA THREONYLCARBAMOYLADENOSINE BIOSYNTHESIS PROTEIN TSAB"/>
    <property type="match status" value="1"/>
</dbReference>
<dbReference type="CDD" id="cd24032">
    <property type="entry name" value="ASKHA_NBD_TsaB"/>
    <property type="match status" value="1"/>
</dbReference>
<keyword evidence="3" id="KW-1185">Reference proteome</keyword>
<reference evidence="2 3" key="1">
    <citation type="submission" date="2017-02" db="EMBL/GenBank/DDBJ databases">
        <authorList>
            <person name="Peterson S.W."/>
        </authorList>
    </citation>
    <scope>NUCLEOTIDE SEQUENCE [LARGE SCALE GENOMIC DNA]</scope>
    <source>
        <strain evidence="2 3">DSM 25262</strain>
    </source>
</reference>
<organism evidence="2 3">
    <name type="scientific">Ohtaekwangia koreensis</name>
    <dbReference type="NCBI Taxonomy" id="688867"/>
    <lineage>
        <taxon>Bacteria</taxon>
        <taxon>Pseudomonadati</taxon>
        <taxon>Bacteroidota</taxon>
        <taxon>Cytophagia</taxon>
        <taxon>Cytophagales</taxon>
        <taxon>Fulvivirgaceae</taxon>
        <taxon>Ohtaekwangia</taxon>
    </lineage>
</organism>
<name>A0A1T5L6A4_9BACT</name>
<dbReference type="PANTHER" id="PTHR11735">
    <property type="entry name" value="TRNA N6-ADENOSINE THREONYLCARBAMOYLTRANSFERASE"/>
    <property type="match status" value="1"/>
</dbReference>
<dbReference type="NCBIfam" id="TIGR03725">
    <property type="entry name" value="T6A_YeaZ"/>
    <property type="match status" value="1"/>
</dbReference>
<evidence type="ECO:0000313" key="3">
    <source>
        <dbReference type="Proteomes" id="UP000190961"/>
    </source>
</evidence>
<dbReference type="RefSeq" id="WP_079687195.1">
    <property type="nucleotide sequence ID" value="NZ_FUZU01000002.1"/>
</dbReference>
<sequence length="237" mass="25889">MALILSLETSTAVCSVALHDDGKLIAAAEMHKEQSHASKLAVLIDQAIKVAGLSLDTINAIAVAQGPGSYTGLRIGVSTAKGLCYALGIPLISIGTLSVMATQLKEQNIARACLCPMIDARRMEVYCQLFDYEMNELQHVEAKIIDDQSFRDHLMAHKILFFGDGASKCKSVINHPNAFFIDDVVPSAKALGVLGNQKFIKNEFEDVITFEPFYLKDFLIKKPASKEQVVANKLSQF</sequence>
<protein>
    <submittedName>
        <fullName evidence="2">tRNA threonylcarbamoyladenosine biosynthesis protein TsaB</fullName>
    </submittedName>
</protein>
<dbReference type="Proteomes" id="UP000190961">
    <property type="component" value="Unassembled WGS sequence"/>
</dbReference>
<gene>
    <name evidence="2" type="ORF">SAMN05660236_2602</name>
</gene>